<evidence type="ECO:0000256" key="8">
    <source>
        <dbReference type="ARBA" id="ARBA00047781"/>
    </source>
</evidence>
<comment type="similarity">
    <text evidence="2 9">Belongs to the CTP synthase family.</text>
</comment>
<evidence type="ECO:0000313" key="13">
    <source>
        <dbReference type="EMBL" id="GMI22981.1"/>
    </source>
</evidence>
<dbReference type="InterPro" id="IPR017926">
    <property type="entry name" value="GATASE"/>
</dbReference>
<dbReference type="InterPro" id="IPR027417">
    <property type="entry name" value="P-loop_NTPase"/>
</dbReference>
<evidence type="ECO:0000256" key="3">
    <source>
        <dbReference type="ARBA" id="ARBA00022598"/>
    </source>
</evidence>
<evidence type="ECO:0000259" key="11">
    <source>
        <dbReference type="Pfam" id="PF00117"/>
    </source>
</evidence>
<dbReference type="EC" id="6.3.4.2" evidence="9"/>
<keyword evidence="14" id="KW-1185">Reference proteome</keyword>
<dbReference type="PANTHER" id="PTHR11550">
    <property type="entry name" value="CTP SYNTHASE"/>
    <property type="match status" value="1"/>
</dbReference>
<sequence>MASRLPPLPAGVTISSLGRLLLASGLTVTSIKIDPYLNVDAGTMSPFEHGEVFTLHDGGEADLDLGNYERFLGVRLSKDHNITTGKVYRSVISRERRGDYLGKTVQVIPHVSNEIMDTIERVAQIPVCETEGQEQQIADVCLIELGGTVGDIESMVFLEALRQFQFKVGPENFMLMFVSLVPVLSGEQKTKPTQHGVKTLMSLGLFPKVIFCRCPQELEASTCNKISSFCHVPANHVISVHDVNNIYHVPLLLMEQRLHELIATHLQIWLPISPPQIGAWRQFAENIDNFKEKVNICLVGKYSTFQDSYLSVIKALKHASVAVGKDLNLVWVEASDLVTPDPKNIVPPLEDGETIQDRVIKHGEAWKMMKECEGVIVPGGFGVRGVEGKIVAARFCRETKKPYLGVCLGFQVAVIEYARTFLSADYAETNSTEFDEANKNPAVIFMPEIDKDNLGGTMRLGARDTLLTPHADGKDSICHALYGKKDAVSERHRHRYEVNPDIVPKIEGVGGLKFVGKDETNTRMEICELPRDQHPFYVGCQYHPEFQSRPLKPSPPFHGLLLAASGQLDAFLA</sequence>
<evidence type="ECO:0000256" key="10">
    <source>
        <dbReference type="SAM" id="SignalP"/>
    </source>
</evidence>
<dbReference type="InterPro" id="IPR004468">
    <property type="entry name" value="CTP_synthase"/>
</dbReference>
<keyword evidence="5 9" id="KW-0067">ATP-binding</keyword>
<feature type="chain" id="PRO_5046537612" description="CTP synthase" evidence="10">
    <location>
        <begin position="24"/>
        <end position="573"/>
    </location>
</feature>
<feature type="domain" description="CTP synthase N-terminal" evidence="12">
    <location>
        <begin position="10"/>
        <end position="268"/>
    </location>
</feature>
<evidence type="ECO:0000256" key="5">
    <source>
        <dbReference type="ARBA" id="ARBA00022840"/>
    </source>
</evidence>
<dbReference type="InterPro" id="IPR029062">
    <property type="entry name" value="Class_I_gatase-like"/>
</dbReference>
<evidence type="ECO:0000256" key="2">
    <source>
        <dbReference type="ARBA" id="ARBA00007533"/>
    </source>
</evidence>
<dbReference type="PANTHER" id="PTHR11550:SF0">
    <property type="entry name" value="CTP SYNTHASE-RELATED"/>
    <property type="match status" value="1"/>
</dbReference>
<evidence type="ECO:0000256" key="4">
    <source>
        <dbReference type="ARBA" id="ARBA00022741"/>
    </source>
</evidence>
<dbReference type="CDD" id="cd01746">
    <property type="entry name" value="GATase1_CTP_Synthase"/>
    <property type="match status" value="1"/>
</dbReference>
<reference evidence="13 14" key="1">
    <citation type="journal article" date="2023" name="Commun. Biol.">
        <title>Genome analysis of Parmales, the sister group of diatoms, reveals the evolutionary specialization of diatoms from phago-mixotrophs to photoautotrophs.</title>
        <authorList>
            <person name="Ban H."/>
            <person name="Sato S."/>
            <person name="Yoshikawa S."/>
            <person name="Yamada K."/>
            <person name="Nakamura Y."/>
            <person name="Ichinomiya M."/>
            <person name="Sato N."/>
            <person name="Blanc-Mathieu R."/>
            <person name="Endo H."/>
            <person name="Kuwata A."/>
            <person name="Ogata H."/>
        </authorList>
    </citation>
    <scope>NUCLEOTIDE SEQUENCE [LARGE SCALE GENOMIC DNA]</scope>
</reference>
<dbReference type="InterPro" id="IPR033828">
    <property type="entry name" value="GATase1_CTP_Synthase"/>
</dbReference>
<dbReference type="NCBIfam" id="TIGR00337">
    <property type="entry name" value="PyrG"/>
    <property type="match status" value="1"/>
</dbReference>
<dbReference type="Pfam" id="PF06418">
    <property type="entry name" value="CTP_synth_N"/>
    <property type="match status" value="1"/>
</dbReference>
<dbReference type="NCBIfam" id="NF003792">
    <property type="entry name" value="PRK05380.1"/>
    <property type="match status" value="1"/>
</dbReference>
<protein>
    <recommendedName>
        <fullName evidence="9">CTP synthase</fullName>
        <ecNumber evidence="9">6.3.4.2</ecNumber>
    </recommendedName>
    <alternativeName>
        <fullName evidence="9">UTP--ammonia ligase</fullName>
    </alternativeName>
</protein>
<keyword evidence="10" id="KW-0732">Signal</keyword>
<evidence type="ECO:0000256" key="9">
    <source>
        <dbReference type="RuleBase" id="RU810713"/>
    </source>
</evidence>
<evidence type="ECO:0000256" key="6">
    <source>
        <dbReference type="ARBA" id="ARBA00022962"/>
    </source>
</evidence>
<dbReference type="SUPFAM" id="SSF52317">
    <property type="entry name" value="Class I glutamine amidotransferase-like"/>
    <property type="match status" value="1"/>
</dbReference>
<dbReference type="InterPro" id="IPR017456">
    <property type="entry name" value="CTP_synthase_N"/>
</dbReference>
<evidence type="ECO:0000256" key="1">
    <source>
        <dbReference type="ARBA" id="ARBA00005171"/>
    </source>
</evidence>
<dbReference type="Gene3D" id="3.40.50.300">
    <property type="entry name" value="P-loop containing nucleotide triphosphate hydrolases"/>
    <property type="match status" value="1"/>
</dbReference>
<dbReference type="Pfam" id="PF00117">
    <property type="entry name" value="GATase"/>
    <property type="match status" value="1"/>
</dbReference>
<comment type="pathway">
    <text evidence="1 9">Pyrimidine metabolism; CTP biosynthesis via de novo pathway; CTP from UDP: step 2/2.</text>
</comment>
<keyword evidence="4 9" id="KW-0547">Nucleotide-binding</keyword>
<proteinExistence type="inferred from homology"/>
<comment type="catalytic activity">
    <reaction evidence="8 9">
        <text>UTP + L-glutamine + ATP + H2O = CTP + L-glutamate + ADP + phosphate + 2 H(+)</text>
        <dbReference type="Rhea" id="RHEA:26426"/>
        <dbReference type="ChEBI" id="CHEBI:15377"/>
        <dbReference type="ChEBI" id="CHEBI:15378"/>
        <dbReference type="ChEBI" id="CHEBI:29985"/>
        <dbReference type="ChEBI" id="CHEBI:30616"/>
        <dbReference type="ChEBI" id="CHEBI:37563"/>
        <dbReference type="ChEBI" id="CHEBI:43474"/>
        <dbReference type="ChEBI" id="CHEBI:46398"/>
        <dbReference type="ChEBI" id="CHEBI:58359"/>
        <dbReference type="ChEBI" id="CHEBI:456216"/>
        <dbReference type="EC" id="6.3.4.2"/>
    </reaction>
</comment>
<evidence type="ECO:0000313" key="14">
    <source>
        <dbReference type="Proteomes" id="UP001165060"/>
    </source>
</evidence>
<name>A0ABQ6MB29_9STRA</name>
<dbReference type="SUPFAM" id="SSF52540">
    <property type="entry name" value="P-loop containing nucleoside triphosphate hydrolases"/>
    <property type="match status" value="1"/>
</dbReference>
<organism evidence="13 14">
    <name type="scientific">Tetraparma gracilis</name>
    <dbReference type="NCBI Taxonomy" id="2962635"/>
    <lineage>
        <taxon>Eukaryota</taxon>
        <taxon>Sar</taxon>
        <taxon>Stramenopiles</taxon>
        <taxon>Ochrophyta</taxon>
        <taxon>Bolidophyceae</taxon>
        <taxon>Parmales</taxon>
        <taxon>Triparmaceae</taxon>
        <taxon>Tetraparma</taxon>
    </lineage>
</organism>
<dbReference type="Proteomes" id="UP001165060">
    <property type="component" value="Unassembled WGS sequence"/>
</dbReference>
<feature type="domain" description="Glutamine amidotransferase" evidence="11">
    <location>
        <begin position="306"/>
        <end position="560"/>
    </location>
</feature>
<keyword evidence="3 9" id="KW-0436">Ligase</keyword>
<accession>A0ABQ6MB29</accession>
<dbReference type="CDD" id="cd03113">
    <property type="entry name" value="CTPS_N"/>
    <property type="match status" value="1"/>
</dbReference>
<evidence type="ECO:0000256" key="7">
    <source>
        <dbReference type="ARBA" id="ARBA00022975"/>
    </source>
</evidence>
<keyword evidence="6 9" id="KW-0315">Glutamine amidotransferase</keyword>
<evidence type="ECO:0000259" key="12">
    <source>
        <dbReference type="Pfam" id="PF06418"/>
    </source>
</evidence>
<comment type="caution">
    <text evidence="13">The sequence shown here is derived from an EMBL/GenBank/DDBJ whole genome shotgun (WGS) entry which is preliminary data.</text>
</comment>
<dbReference type="PROSITE" id="PS51273">
    <property type="entry name" value="GATASE_TYPE_1"/>
    <property type="match status" value="1"/>
</dbReference>
<dbReference type="EMBL" id="BRYB01001313">
    <property type="protein sequence ID" value="GMI22981.1"/>
    <property type="molecule type" value="Genomic_DNA"/>
</dbReference>
<feature type="signal peptide" evidence="10">
    <location>
        <begin position="1"/>
        <end position="23"/>
    </location>
</feature>
<comment type="function">
    <text evidence="9">Catalyzes the ATP-dependent amination of UTP to CTP with either L-glutamine or ammonia as the source of nitrogen.</text>
</comment>
<keyword evidence="7 9" id="KW-0665">Pyrimidine biosynthesis</keyword>
<gene>
    <name evidence="13" type="ORF">TeGR_g10077</name>
</gene>
<dbReference type="Gene3D" id="3.40.50.880">
    <property type="match status" value="1"/>
</dbReference>